<sequence length="251" mass="24312">MTINWQTPGAIAYSASGGGSVAPAYPAGCAEGDKLLLLVGQKPSTANGGGVTTPSGWSLVASLTGAGGYGTSLAADTGNTNLWAYERTVPAGGLSGSLTVALSGNGVAWAIMLRLTTDNGAWDSVAGTTGSDATAGSVSVAFASNPGVTAGDLVVAALCIPTDVSTPAQFSGQAISQAGVTFGTVSEVGEPDSSTGNDIGGMVCRAAVASGTATGNPTMTATASGTTTNVRGPALFLRVREGAKTASGRCV</sequence>
<evidence type="ECO:0000313" key="1">
    <source>
        <dbReference type="EMBL" id="MBG3877243.1"/>
    </source>
</evidence>
<proteinExistence type="predicted"/>
<dbReference type="RefSeq" id="WP_196609235.1">
    <property type="nucleotide sequence ID" value="NZ_VRYY01000247.1"/>
</dbReference>
<name>A0ABS0J677_9BACT</name>
<dbReference type="Proteomes" id="UP001194469">
    <property type="component" value="Unassembled WGS sequence"/>
</dbReference>
<comment type="caution">
    <text evidence="1">The sequence shown here is derived from an EMBL/GenBank/DDBJ whole genome shotgun (WGS) entry which is preliminary data.</text>
</comment>
<dbReference type="EMBL" id="VRYY01000247">
    <property type="protein sequence ID" value="MBG3877243.1"/>
    <property type="molecule type" value="Genomic_DNA"/>
</dbReference>
<organism evidence="1 2">
    <name type="scientific">Nitratidesulfovibrio oxamicus</name>
    <dbReference type="NCBI Taxonomy" id="32016"/>
    <lineage>
        <taxon>Bacteria</taxon>
        <taxon>Pseudomonadati</taxon>
        <taxon>Thermodesulfobacteriota</taxon>
        <taxon>Desulfovibrionia</taxon>
        <taxon>Desulfovibrionales</taxon>
        <taxon>Desulfovibrionaceae</taxon>
        <taxon>Nitratidesulfovibrio</taxon>
    </lineage>
</organism>
<evidence type="ECO:0000313" key="2">
    <source>
        <dbReference type="Proteomes" id="UP001194469"/>
    </source>
</evidence>
<keyword evidence="2" id="KW-1185">Reference proteome</keyword>
<feature type="non-terminal residue" evidence="1">
    <location>
        <position position="251"/>
    </location>
</feature>
<accession>A0ABS0J677</accession>
<reference evidence="1 2" key="1">
    <citation type="submission" date="2019-08" db="EMBL/GenBank/DDBJ databases">
        <authorList>
            <person name="Luo N."/>
        </authorList>
    </citation>
    <scope>NUCLEOTIDE SEQUENCE [LARGE SCALE GENOMIC DNA]</scope>
    <source>
        <strain evidence="1 2">NCIMB 9442</strain>
    </source>
</reference>
<gene>
    <name evidence="1" type="ORF">FVW20_09495</name>
</gene>
<protein>
    <submittedName>
        <fullName evidence="1">Uncharacterized protein</fullName>
    </submittedName>
</protein>